<evidence type="ECO:0000313" key="5">
    <source>
        <dbReference type="EMBL" id="MEK0186315.1"/>
    </source>
</evidence>
<dbReference type="PANTHER" id="PTHR38011:SF7">
    <property type="entry name" value="2,5-DIAMINO-6-RIBOSYLAMINO-4(3H)-PYRIMIDINONE 5'-PHOSPHATE REDUCTASE"/>
    <property type="match status" value="1"/>
</dbReference>
<name>A0ABU8YPF7_9CYAN</name>
<evidence type="ECO:0000256" key="3">
    <source>
        <dbReference type="ARBA" id="ARBA00023002"/>
    </source>
</evidence>
<dbReference type="InterPro" id="IPR050765">
    <property type="entry name" value="Riboflavin_Biosynth_HTPR"/>
</dbReference>
<dbReference type="Proteomes" id="UP001384579">
    <property type="component" value="Unassembled WGS sequence"/>
</dbReference>
<keyword evidence="2" id="KW-0521">NADP</keyword>
<feature type="non-terminal residue" evidence="5">
    <location>
        <position position="1"/>
    </location>
</feature>
<dbReference type="InterPro" id="IPR024072">
    <property type="entry name" value="DHFR-like_dom_sf"/>
</dbReference>
<protein>
    <submittedName>
        <fullName evidence="5">Dihydrofolate reductase family protein</fullName>
    </submittedName>
</protein>
<evidence type="ECO:0000259" key="4">
    <source>
        <dbReference type="Pfam" id="PF01872"/>
    </source>
</evidence>
<dbReference type="SUPFAM" id="SSF53597">
    <property type="entry name" value="Dihydrofolate reductase-like"/>
    <property type="match status" value="1"/>
</dbReference>
<keyword evidence="3" id="KW-0560">Oxidoreductase</keyword>
<proteinExistence type="predicted"/>
<feature type="domain" description="Bacterial bifunctional deaminase-reductase C-terminal" evidence="4">
    <location>
        <begin position="1"/>
        <end position="135"/>
    </location>
</feature>
<evidence type="ECO:0000256" key="1">
    <source>
        <dbReference type="ARBA" id="ARBA00005104"/>
    </source>
</evidence>
<comment type="pathway">
    <text evidence="1">Cofactor biosynthesis; riboflavin biosynthesis.</text>
</comment>
<gene>
    <name evidence="5" type="ORF">WMG39_15855</name>
</gene>
<dbReference type="Pfam" id="PF01872">
    <property type="entry name" value="RibD_C"/>
    <property type="match status" value="1"/>
</dbReference>
<keyword evidence="6" id="KW-1185">Reference proteome</keyword>
<dbReference type="EMBL" id="JBBLXS010000203">
    <property type="protein sequence ID" value="MEK0186315.1"/>
    <property type="molecule type" value="Genomic_DNA"/>
</dbReference>
<accession>A0ABU8YPF7</accession>
<dbReference type="Gene3D" id="3.40.430.10">
    <property type="entry name" value="Dihydrofolate Reductase, subunit A"/>
    <property type="match status" value="1"/>
</dbReference>
<sequence>VVMSRSLDLPKSARLWETSFAPTLVFTEPGVNLEFQAFLMAKGVEVVELSPLTPTNVMGYLYDRSFLSVLWECGGTLAAKAIADGAVQKIMAFIAPKIVGGSHAPTPVGDLGFAKMTDALTLERVSWRTVGTDCLMEGYLKSQD</sequence>
<comment type="caution">
    <text evidence="5">The sequence shown here is derived from an EMBL/GenBank/DDBJ whole genome shotgun (WGS) entry which is preliminary data.</text>
</comment>
<dbReference type="RefSeq" id="WP_340541588.1">
    <property type="nucleotide sequence ID" value="NZ_JBBLXS010000203.1"/>
</dbReference>
<dbReference type="PANTHER" id="PTHR38011">
    <property type="entry name" value="DIHYDROFOLATE REDUCTASE FAMILY PROTEIN (AFU_ORTHOLOGUE AFUA_8G06820)"/>
    <property type="match status" value="1"/>
</dbReference>
<dbReference type="InterPro" id="IPR002734">
    <property type="entry name" value="RibDG_C"/>
</dbReference>
<evidence type="ECO:0000313" key="6">
    <source>
        <dbReference type="Proteomes" id="UP001384579"/>
    </source>
</evidence>
<organism evidence="5 6">
    <name type="scientific">Microcoleus anatoxicus PTRS2</name>
    <dbReference type="NCBI Taxonomy" id="2705321"/>
    <lineage>
        <taxon>Bacteria</taxon>
        <taxon>Bacillati</taxon>
        <taxon>Cyanobacteriota</taxon>
        <taxon>Cyanophyceae</taxon>
        <taxon>Oscillatoriophycideae</taxon>
        <taxon>Oscillatoriales</taxon>
        <taxon>Microcoleaceae</taxon>
        <taxon>Microcoleus</taxon>
        <taxon>Microcoleus anatoxicus</taxon>
    </lineage>
</organism>
<evidence type="ECO:0000256" key="2">
    <source>
        <dbReference type="ARBA" id="ARBA00022857"/>
    </source>
</evidence>
<reference evidence="5 6" key="1">
    <citation type="journal article" date="2020" name="Harmful Algae">
        <title>Molecular and morphological characterization of a novel dihydroanatoxin-a producing Microcoleus species (cyanobacteria) from the Russian River, California, USA.</title>
        <authorList>
            <person name="Conklin K.Y."/>
            <person name="Stancheva R."/>
            <person name="Otten T.G."/>
            <person name="Fadness R."/>
            <person name="Boyer G.L."/>
            <person name="Read B."/>
            <person name="Zhang X."/>
            <person name="Sheath R.G."/>
        </authorList>
    </citation>
    <scope>NUCLEOTIDE SEQUENCE [LARGE SCALE GENOMIC DNA]</scope>
    <source>
        <strain evidence="5 6">PTRS2</strain>
    </source>
</reference>